<dbReference type="SUPFAM" id="SSF57802">
    <property type="entry name" value="Rubredoxin-like"/>
    <property type="match status" value="1"/>
</dbReference>
<reference evidence="2 3" key="1">
    <citation type="journal article" date="2009" name="Stand. Genomic Sci.">
        <title>Complete genome sequence of Halomicrobium mukohataei type strain (arg-2).</title>
        <authorList>
            <person name="Tindall B.J."/>
            <person name="Schneider S."/>
            <person name="Lapidus A."/>
            <person name="Copeland A."/>
            <person name="Glavina Del Rio T."/>
            <person name="Nolan M."/>
            <person name="Lucas S."/>
            <person name="Chen F."/>
            <person name="Tice H."/>
            <person name="Cheng J.F."/>
            <person name="Saunders E."/>
            <person name="Bruce D."/>
            <person name="Goodwin L."/>
            <person name="Pitluck S."/>
            <person name="Mikhailova N."/>
            <person name="Pati A."/>
            <person name="Ivanova N."/>
            <person name="Mavrommatis K."/>
            <person name="Chen A."/>
            <person name="Palaniappan K."/>
            <person name="Chain P."/>
            <person name="Land M."/>
            <person name="Hauser L."/>
            <person name="Chang Y.J."/>
            <person name="Jeffries C.D."/>
            <person name="Brettin T."/>
            <person name="Han C."/>
            <person name="Rohde M."/>
            <person name="Goker M."/>
            <person name="Bristow J."/>
            <person name="Eisen J.A."/>
            <person name="Markowitz V."/>
            <person name="Hugenholtz P."/>
            <person name="Klenk H.P."/>
            <person name="Kyrpides N.C."/>
            <person name="Detter J.C."/>
        </authorList>
    </citation>
    <scope>NUCLEOTIDE SEQUENCE [LARGE SCALE GENOMIC DNA]</scope>
    <source>
        <strain evidence="3">ATCC 700874 / DSM 12286 / JCM 9738 / NCIMB 13541</strain>
    </source>
</reference>
<evidence type="ECO:0000313" key="2">
    <source>
        <dbReference type="EMBL" id="ACV47079.1"/>
    </source>
</evidence>
<dbReference type="STRING" id="485914.Hmuk_0950"/>
<evidence type="ECO:0000313" key="3">
    <source>
        <dbReference type="Proteomes" id="UP000001746"/>
    </source>
</evidence>
<sequence>MNGTAYVCDDCGVTIVERDPDQTDLCPVCRTGGDPEQYPPLNQERGDYR</sequence>
<dbReference type="GeneID" id="59369194"/>
<dbReference type="AlphaFoldDB" id="C7P0U7"/>
<keyword evidence="3" id="KW-1185">Reference proteome</keyword>
<dbReference type="Proteomes" id="UP000001746">
    <property type="component" value="Chromosome"/>
</dbReference>
<dbReference type="KEGG" id="hmu:Hmuk_0950"/>
<dbReference type="RefSeq" id="WP_015761926.1">
    <property type="nucleotide sequence ID" value="NC_013202.1"/>
</dbReference>
<dbReference type="EMBL" id="CP001688">
    <property type="protein sequence ID" value="ACV47079.1"/>
    <property type="molecule type" value="Genomic_DNA"/>
</dbReference>
<protein>
    <submittedName>
        <fullName evidence="2">Uncharacterized protein</fullName>
    </submittedName>
</protein>
<feature type="region of interest" description="Disordered" evidence="1">
    <location>
        <begin position="30"/>
        <end position="49"/>
    </location>
</feature>
<organism evidence="2 3">
    <name type="scientific">Halomicrobium mukohataei (strain ATCC 700874 / DSM 12286 / JCM 9738 / NCIMB 13541)</name>
    <name type="common">Haloarcula mukohataei</name>
    <dbReference type="NCBI Taxonomy" id="485914"/>
    <lineage>
        <taxon>Archaea</taxon>
        <taxon>Methanobacteriati</taxon>
        <taxon>Methanobacteriota</taxon>
        <taxon>Stenosarchaea group</taxon>
        <taxon>Halobacteria</taxon>
        <taxon>Halobacteriales</taxon>
        <taxon>Haloarculaceae</taxon>
        <taxon>Halomicrobium</taxon>
    </lineage>
</organism>
<proteinExistence type="predicted"/>
<gene>
    <name evidence="2" type="ordered locus">Hmuk_0950</name>
</gene>
<evidence type="ECO:0000256" key="1">
    <source>
        <dbReference type="SAM" id="MobiDB-lite"/>
    </source>
</evidence>
<dbReference type="HOGENOM" id="CLU_3130746_0_0_2"/>
<name>C7P0U7_HALMD</name>
<accession>C7P0U7</accession>